<organism evidence="1 2">
    <name type="scientific">Paenibacillus riograndensis SBR5</name>
    <dbReference type="NCBI Taxonomy" id="1073571"/>
    <lineage>
        <taxon>Bacteria</taxon>
        <taxon>Bacillati</taxon>
        <taxon>Bacillota</taxon>
        <taxon>Bacilli</taxon>
        <taxon>Bacillales</taxon>
        <taxon>Paenibacillaceae</taxon>
        <taxon>Paenibacillus</taxon>
        <taxon>Paenibacillus sonchi group</taxon>
    </lineage>
</organism>
<dbReference type="AlphaFoldDB" id="A0A0E4CXB7"/>
<dbReference type="Proteomes" id="UP000033163">
    <property type="component" value="Chromosome I"/>
</dbReference>
<protein>
    <submittedName>
        <fullName evidence="1">Uncharacterized protein</fullName>
    </submittedName>
</protein>
<gene>
    <name evidence="1" type="ORF">PRIO_3796</name>
</gene>
<proteinExistence type="predicted"/>
<evidence type="ECO:0000313" key="2">
    <source>
        <dbReference type="Proteomes" id="UP000033163"/>
    </source>
</evidence>
<dbReference type="EMBL" id="LN831776">
    <property type="protein sequence ID" value="CQR56199.1"/>
    <property type="molecule type" value="Genomic_DNA"/>
</dbReference>
<dbReference type="PATRIC" id="fig|1073571.4.peg.4054"/>
<sequence length="31" mass="3623">MKRPKQSSIGVDFFRIFTVFVTNLSLHIHTC</sequence>
<dbReference type="KEGG" id="pri:PRIO_3796"/>
<reference evidence="2" key="1">
    <citation type="submission" date="2015-03" db="EMBL/GenBank/DDBJ databases">
        <authorList>
            <person name="Wibberg D."/>
        </authorList>
    </citation>
    <scope>NUCLEOTIDE SEQUENCE [LARGE SCALE GENOMIC DNA]</scope>
</reference>
<name>A0A0E4CXB7_9BACL</name>
<dbReference type="HOGENOM" id="CLU_3397703_0_0_9"/>
<evidence type="ECO:0000313" key="1">
    <source>
        <dbReference type="EMBL" id="CQR56199.1"/>
    </source>
</evidence>
<accession>A0A0E4CXB7</accession>